<name>A0ABY8IWP9_9BACI</name>
<reference evidence="2 3" key="1">
    <citation type="submission" date="2023-04" db="EMBL/GenBank/DDBJ databases">
        <title>Genome sequence of Halobacillus naozhouensis KACC 21980.</title>
        <authorList>
            <person name="Kim S."/>
            <person name="Heo J."/>
            <person name="Kwon S.-W."/>
        </authorList>
    </citation>
    <scope>NUCLEOTIDE SEQUENCE [LARGE SCALE GENOMIC DNA]</scope>
    <source>
        <strain evidence="2 3">KCTC 13234</strain>
    </source>
</reference>
<protein>
    <recommendedName>
        <fullName evidence="4">Lipoprotein</fullName>
    </recommendedName>
</protein>
<evidence type="ECO:0000256" key="1">
    <source>
        <dbReference type="SAM" id="SignalP"/>
    </source>
</evidence>
<dbReference type="RefSeq" id="WP_283075650.1">
    <property type="nucleotide sequence ID" value="NZ_CP121671.1"/>
</dbReference>
<dbReference type="PROSITE" id="PS51257">
    <property type="entry name" value="PROKAR_LIPOPROTEIN"/>
    <property type="match status" value="1"/>
</dbReference>
<feature type="signal peptide" evidence="1">
    <location>
        <begin position="1"/>
        <end position="19"/>
    </location>
</feature>
<accession>A0ABY8IWP9</accession>
<sequence>MKKVLFVFMFIFISSILVACGGYSPENNWVLEKSRLGEVDEIETYVTKLQNNSDTRGFKVFTISEGKKMVVVSSGNENKSLELDNVDIVSGDTKITLSESKKKNSENNPYIMVGLGAIEGELSVENVDGNSFEETYLGKGD</sequence>
<feature type="chain" id="PRO_5045387338" description="Lipoprotein" evidence="1">
    <location>
        <begin position="20"/>
        <end position="141"/>
    </location>
</feature>
<evidence type="ECO:0008006" key="4">
    <source>
        <dbReference type="Google" id="ProtNLM"/>
    </source>
</evidence>
<gene>
    <name evidence="2" type="ORF">P9989_14855</name>
</gene>
<dbReference type="EMBL" id="CP121671">
    <property type="protein sequence ID" value="WFT73643.1"/>
    <property type="molecule type" value="Genomic_DNA"/>
</dbReference>
<dbReference type="Proteomes" id="UP001221597">
    <property type="component" value="Chromosome"/>
</dbReference>
<proteinExistence type="predicted"/>
<evidence type="ECO:0000313" key="3">
    <source>
        <dbReference type="Proteomes" id="UP001221597"/>
    </source>
</evidence>
<keyword evidence="1" id="KW-0732">Signal</keyword>
<organism evidence="2 3">
    <name type="scientific">Halobacillus naozhouensis</name>
    <dbReference type="NCBI Taxonomy" id="554880"/>
    <lineage>
        <taxon>Bacteria</taxon>
        <taxon>Bacillati</taxon>
        <taxon>Bacillota</taxon>
        <taxon>Bacilli</taxon>
        <taxon>Bacillales</taxon>
        <taxon>Bacillaceae</taxon>
        <taxon>Halobacillus</taxon>
    </lineage>
</organism>
<evidence type="ECO:0000313" key="2">
    <source>
        <dbReference type="EMBL" id="WFT73643.1"/>
    </source>
</evidence>
<keyword evidence="3" id="KW-1185">Reference proteome</keyword>